<evidence type="ECO:0000313" key="2">
    <source>
        <dbReference type="EMBL" id="KXZ53934.1"/>
    </source>
</evidence>
<protein>
    <submittedName>
        <fullName evidence="2">Uncharacterized protein</fullName>
    </submittedName>
</protein>
<evidence type="ECO:0000313" key="3">
    <source>
        <dbReference type="Proteomes" id="UP000075714"/>
    </source>
</evidence>
<name>A0A150GVV8_GONPE</name>
<dbReference type="PROSITE" id="PS51257">
    <property type="entry name" value="PROKAR_LIPOPROTEIN"/>
    <property type="match status" value="1"/>
</dbReference>
<sequence>MPHRQGAQERDGGGTDASATAGTAACTSGSAGCGGSRSAAAGRAVGSAPATAIAAPCCLAGKLLMDAVAAVCITEPAAVRAELAAAAMTPAGEREDGSMALVRGLVYEVRHLLDRGPRCLLPRLGRDGRTASYDPNGMAAADPCPPIAIPRTDSRSGPSATTSGGIGATGTAGEQAPLQSLRVEGVPLVAVALRTLAAVCGCSRRAARLAYTAGALDVVEAAGKRLTRGSVLEGEVERLYVALAARCQAATEDICTGSDVRGLIALMVATLNATHCRPGDSEAPPNSSSRVAMAGTPAAAQPTAAVISLQPAVRVLQEAVEADEPLVPVESMDEGGRLLLEEMLERQAMIADGSFDLERSFDDFRLVVGDSTL</sequence>
<proteinExistence type="predicted"/>
<feature type="region of interest" description="Disordered" evidence="1">
    <location>
        <begin position="1"/>
        <end position="21"/>
    </location>
</feature>
<comment type="caution">
    <text evidence="2">The sequence shown here is derived from an EMBL/GenBank/DDBJ whole genome shotgun (WGS) entry which is preliminary data.</text>
</comment>
<keyword evidence="3" id="KW-1185">Reference proteome</keyword>
<organism evidence="2 3">
    <name type="scientific">Gonium pectorale</name>
    <name type="common">Green alga</name>
    <dbReference type="NCBI Taxonomy" id="33097"/>
    <lineage>
        <taxon>Eukaryota</taxon>
        <taxon>Viridiplantae</taxon>
        <taxon>Chlorophyta</taxon>
        <taxon>core chlorophytes</taxon>
        <taxon>Chlorophyceae</taxon>
        <taxon>CS clade</taxon>
        <taxon>Chlamydomonadales</taxon>
        <taxon>Volvocaceae</taxon>
        <taxon>Gonium</taxon>
    </lineage>
</organism>
<dbReference type="Proteomes" id="UP000075714">
    <property type="component" value="Unassembled WGS sequence"/>
</dbReference>
<feature type="region of interest" description="Disordered" evidence="1">
    <location>
        <begin position="149"/>
        <end position="172"/>
    </location>
</feature>
<dbReference type="STRING" id="33097.A0A150GVV8"/>
<feature type="compositionally biased region" description="Basic and acidic residues" evidence="1">
    <location>
        <begin position="1"/>
        <end position="13"/>
    </location>
</feature>
<reference evidence="3" key="1">
    <citation type="journal article" date="2016" name="Nat. Commun.">
        <title>The Gonium pectorale genome demonstrates co-option of cell cycle regulation during the evolution of multicellularity.</title>
        <authorList>
            <person name="Hanschen E.R."/>
            <person name="Marriage T.N."/>
            <person name="Ferris P.J."/>
            <person name="Hamaji T."/>
            <person name="Toyoda A."/>
            <person name="Fujiyama A."/>
            <person name="Neme R."/>
            <person name="Noguchi H."/>
            <person name="Minakuchi Y."/>
            <person name="Suzuki M."/>
            <person name="Kawai-Toyooka H."/>
            <person name="Smith D.R."/>
            <person name="Sparks H."/>
            <person name="Anderson J."/>
            <person name="Bakaric R."/>
            <person name="Luria V."/>
            <person name="Karger A."/>
            <person name="Kirschner M.W."/>
            <person name="Durand P.M."/>
            <person name="Michod R.E."/>
            <person name="Nozaki H."/>
            <person name="Olson B.J."/>
        </authorList>
    </citation>
    <scope>NUCLEOTIDE SEQUENCE [LARGE SCALE GENOMIC DNA]</scope>
    <source>
        <strain evidence="3">NIES-2863</strain>
    </source>
</reference>
<dbReference type="AlphaFoldDB" id="A0A150GVV8"/>
<accession>A0A150GVV8</accession>
<dbReference type="EMBL" id="LSYV01000007">
    <property type="protein sequence ID" value="KXZ53934.1"/>
    <property type="molecule type" value="Genomic_DNA"/>
</dbReference>
<gene>
    <name evidence="2" type="ORF">GPECTOR_6g852</name>
</gene>
<evidence type="ECO:0000256" key="1">
    <source>
        <dbReference type="SAM" id="MobiDB-lite"/>
    </source>
</evidence>
<dbReference type="OrthoDB" id="515366at2759"/>